<evidence type="ECO:0000313" key="12">
    <source>
        <dbReference type="Proteomes" id="UP000515317"/>
    </source>
</evidence>
<dbReference type="InterPro" id="IPR041921">
    <property type="entry name" value="NuoE_N"/>
</dbReference>
<keyword evidence="7" id="KW-0520">NAD</keyword>
<dbReference type="SUPFAM" id="SSF52833">
    <property type="entry name" value="Thioredoxin-like"/>
    <property type="match status" value="1"/>
</dbReference>
<evidence type="ECO:0000256" key="4">
    <source>
        <dbReference type="ARBA" id="ARBA00022967"/>
    </source>
</evidence>
<dbReference type="Pfam" id="PF01257">
    <property type="entry name" value="2Fe-2S_thioredx"/>
    <property type="match status" value="1"/>
</dbReference>
<evidence type="ECO:0000256" key="5">
    <source>
        <dbReference type="ARBA" id="ARBA00023004"/>
    </source>
</evidence>
<gene>
    <name evidence="11" type="ORF">IZ6_14800</name>
</gene>
<dbReference type="InterPro" id="IPR042128">
    <property type="entry name" value="NuoE_dom"/>
</dbReference>
<dbReference type="PANTHER" id="PTHR10371:SF3">
    <property type="entry name" value="NADH DEHYDROGENASE [UBIQUINONE] FLAVOPROTEIN 2, MITOCHONDRIAL"/>
    <property type="match status" value="1"/>
</dbReference>
<dbReference type="GO" id="GO:0031967">
    <property type="term" value="C:organelle envelope"/>
    <property type="evidence" value="ECO:0007669"/>
    <property type="project" value="UniProtKB-ARBA"/>
</dbReference>
<dbReference type="GO" id="GO:0031090">
    <property type="term" value="C:organelle membrane"/>
    <property type="evidence" value="ECO:0007669"/>
    <property type="project" value="UniProtKB-ARBA"/>
</dbReference>
<evidence type="ECO:0000256" key="8">
    <source>
        <dbReference type="ARBA" id="ARBA00034078"/>
    </source>
</evidence>
<dbReference type="GO" id="GO:0022804">
    <property type="term" value="F:active transmembrane transporter activity"/>
    <property type="evidence" value="ECO:0007669"/>
    <property type="project" value="UniProtKB-ARBA"/>
</dbReference>
<evidence type="ECO:0000256" key="10">
    <source>
        <dbReference type="SAM" id="MobiDB-lite"/>
    </source>
</evidence>
<feature type="region of interest" description="Disordered" evidence="10">
    <location>
        <begin position="220"/>
        <end position="255"/>
    </location>
</feature>
<dbReference type="GO" id="GO:0022890">
    <property type="term" value="F:inorganic cation transmembrane transporter activity"/>
    <property type="evidence" value="ECO:0007669"/>
    <property type="project" value="UniProtKB-ARBA"/>
</dbReference>
<evidence type="ECO:0000256" key="6">
    <source>
        <dbReference type="ARBA" id="ARBA00023014"/>
    </source>
</evidence>
<dbReference type="AlphaFoldDB" id="A0A6S6QT15"/>
<evidence type="ECO:0000256" key="2">
    <source>
        <dbReference type="ARBA" id="ARBA00022714"/>
    </source>
</evidence>
<keyword evidence="3" id="KW-0479">Metal-binding</keyword>
<dbReference type="Gene3D" id="3.40.30.10">
    <property type="entry name" value="Glutaredoxin"/>
    <property type="match status" value="1"/>
</dbReference>
<keyword evidence="6" id="KW-0411">Iron-sulfur</keyword>
<dbReference type="GO" id="GO:1902494">
    <property type="term" value="C:catalytic complex"/>
    <property type="evidence" value="ECO:0007669"/>
    <property type="project" value="UniProtKB-ARBA"/>
</dbReference>
<evidence type="ECO:0000256" key="7">
    <source>
        <dbReference type="ARBA" id="ARBA00023027"/>
    </source>
</evidence>
<dbReference type="FunFam" id="3.40.30.10:FF:000022">
    <property type="entry name" value="NADH dehydrogenase flavoprotein 2, mitochondrial"/>
    <property type="match status" value="1"/>
</dbReference>
<dbReference type="GO" id="GO:0098662">
    <property type="term" value="P:inorganic cation transmembrane transport"/>
    <property type="evidence" value="ECO:0007669"/>
    <property type="project" value="UniProtKB-ARBA"/>
</dbReference>
<name>A0A6S6QT15_9HYPH</name>
<dbReference type="RefSeq" id="WP_222877353.1">
    <property type="nucleotide sequence ID" value="NZ_AP023361.1"/>
</dbReference>
<dbReference type="PANTHER" id="PTHR10371">
    <property type="entry name" value="NADH DEHYDROGENASE UBIQUINONE FLAVOPROTEIN 2, MITOCHONDRIAL"/>
    <property type="match status" value="1"/>
</dbReference>
<keyword evidence="12" id="KW-1185">Reference proteome</keyword>
<dbReference type="EMBL" id="AP023361">
    <property type="protein sequence ID" value="BCJ90745.1"/>
    <property type="molecule type" value="Genomic_DNA"/>
</dbReference>
<dbReference type="Proteomes" id="UP000515317">
    <property type="component" value="Chromosome"/>
</dbReference>
<dbReference type="CDD" id="cd03064">
    <property type="entry name" value="TRX_Fd_NuoE"/>
    <property type="match status" value="1"/>
</dbReference>
<comment type="similarity">
    <text evidence="1">Belongs to the complex I 24 kDa subunit family.</text>
</comment>
<reference evidence="11 12" key="1">
    <citation type="submission" date="2020-08" db="EMBL/GenBank/DDBJ databases">
        <title>Genome sequence of Rhizobiales bacterium strain IZ6.</title>
        <authorList>
            <person name="Nakai R."/>
            <person name="Naganuma T."/>
        </authorList>
    </citation>
    <scope>NUCLEOTIDE SEQUENCE [LARGE SCALE GENOMIC DNA]</scope>
    <source>
        <strain evidence="11 12">IZ6</strain>
    </source>
</reference>
<comment type="catalytic activity">
    <reaction evidence="9">
        <text>a quinone + NADH + 5 H(+)(in) = a quinol + NAD(+) + 4 H(+)(out)</text>
        <dbReference type="Rhea" id="RHEA:57888"/>
        <dbReference type="ChEBI" id="CHEBI:15378"/>
        <dbReference type="ChEBI" id="CHEBI:24646"/>
        <dbReference type="ChEBI" id="CHEBI:57540"/>
        <dbReference type="ChEBI" id="CHEBI:57945"/>
        <dbReference type="ChEBI" id="CHEBI:132124"/>
    </reaction>
</comment>
<sequence>MSVRRLAETQPESFAFTKANLEWAKGQIAKYPEGRQASAVIPLLWKAQEQHDGWLPEPAIRVIAEMLGMAYIRVLEVATFYTMFALEPVGKHFVQVCGTTPCLLRGADKLIHVCEKKIGHQHEVSADGQLSWLEVECLGSCSNAPMVQINYDYFEDLTPESFEKLLDDLRAGKKVKPGPQVDRSCSAPVGGPTTLLDASLYDGSVVGSWKKDFEARKAAKAKEKELAATEAAKPKEAGSGEKQAAKPPADKTKGG</sequence>
<accession>A0A6S6QT15</accession>
<proteinExistence type="inferred from homology"/>
<dbReference type="GO" id="GO:0051537">
    <property type="term" value="F:2 iron, 2 sulfur cluster binding"/>
    <property type="evidence" value="ECO:0007669"/>
    <property type="project" value="UniProtKB-KW"/>
</dbReference>
<keyword evidence="5" id="KW-0408">Iron</keyword>
<dbReference type="FunFam" id="1.10.10.1590:FF:000001">
    <property type="entry name" value="NADH-quinone oxidoreductase subunit E"/>
    <property type="match status" value="1"/>
</dbReference>
<dbReference type="InterPro" id="IPR002023">
    <property type="entry name" value="NuoE-like"/>
</dbReference>
<dbReference type="NCBIfam" id="NF005724">
    <property type="entry name" value="PRK07539.1-4"/>
    <property type="match status" value="1"/>
</dbReference>
<feature type="compositionally biased region" description="Basic and acidic residues" evidence="10">
    <location>
        <begin position="220"/>
        <end position="239"/>
    </location>
</feature>
<comment type="cofactor">
    <cofactor evidence="8">
        <name>[2Fe-2S] cluster</name>
        <dbReference type="ChEBI" id="CHEBI:190135"/>
    </cofactor>
</comment>
<evidence type="ECO:0000256" key="1">
    <source>
        <dbReference type="ARBA" id="ARBA00010643"/>
    </source>
</evidence>
<organism evidence="11 12">
    <name type="scientific">Terrihabitans soli</name>
    <dbReference type="NCBI Taxonomy" id="708113"/>
    <lineage>
        <taxon>Bacteria</taxon>
        <taxon>Pseudomonadati</taxon>
        <taxon>Pseudomonadota</taxon>
        <taxon>Alphaproteobacteria</taxon>
        <taxon>Hyphomicrobiales</taxon>
        <taxon>Terrihabitans</taxon>
    </lineage>
</organism>
<keyword evidence="4" id="KW-1278">Translocase</keyword>
<evidence type="ECO:0000313" key="11">
    <source>
        <dbReference type="EMBL" id="BCJ90745.1"/>
    </source>
</evidence>
<dbReference type="Gene3D" id="1.10.10.1590">
    <property type="entry name" value="NADH-quinone oxidoreductase subunit E"/>
    <property type="match status" value="1"/>
</dbReference>
<dbReference type="GO" id="GO:0003954">
    <property type="term" value="F:NADH dehydrogenase activity"/>
    <property type="evidence" value="ECO:0007669"/>
    <property type="project" value="TreeGrafter"/>
</dbReference>
<dbReference type="InterPro" id="IPR036249">
    <property type="entry name" value="Thioredoxin-like_sf"/>
</dbReference>
<dbReference type="GO" id="GO:0098796">
    <property type="term" value="C:membrane protein complex"/>
    <property type="evidence" value="ECO:0007669"/>
    <property type="project" value="UniProtKB-ARBA"/>
</dbReference>
<dbReference type="GO" id="GO:0046872">
    <property type="term" value="F:metal ion binding"/>
    <property type="evidence" value="ECO:0007669"/>
    <property type="project" value="UniProtKB-KW"/>
</dbReference>
<dbReference type="GO" id="GO:0008324">
    <property type="term" value="F:monoatomic cation transmembrane transporter activity"/>
    <property type="evidence" value="ECO:0007669"/>
    <property type="project" value="UniProtKB-ARBA"/>
</dbReference>
<keyword evidence="2" id="KW-0001">2Fe-2S</keyword>
<dbReference type="PROSITE" id="PS01099">
    <property type="entry name" value="COMPLEX1_24K"/>
    <property type="match status" value="1"/>
</dbReference>
<dbReference type="KEGG" id="tso:IZ6_14800"/>
<dbReference type="NCBIfam" id="TIGR01958">
    <property type="entry name" value="nuoE_fam"/>
    <property type="match status" value="1"/>
</dbReference>
<evidence type="ECO:0000256" key="9">
    <source>
        <dbReference type="ARBA" id="ARBA00047712"/>
    </source>
</evidence>
<protein>
    <submittedName>
        <fullName evidence="11">NADH-quinone oxidoreductase subunit E</fullName>
    </submittedName>
</protein>
<evidence type="ECO:0000256" key="3">
    <source>
        <dbReference type="ARBA" id="ARBA00022723"/>
    </source>
</evidence>